<evidence type="ECO:0000313" key="2">
    <source>
        <dbReference type="EMBL" id="QNV37302.1"/>
    </source>
</evidence>
<dbReference type="AlphaFoldDB" id="A0A7H2BCA6"/>
<reference evidence="2 3" key="1">
    <citation type="submission" date="2020-09" db="EMBL/GenBank/DDBJ databases">
        <title>Investigation of environmental microbes.</title>
        <authorList>
            <person name="Ou Y."/>
            <person name="Kang Q."/>
        </authorList>
    </citation>
    <scope>NUCLEOTIDE SEQUENCE [LARGE SCALE GENOMIC DNA]</scope>
    <source>
        <strain evidence="2 3">KJZ-14</strain>
    </source>
</reference>
<dbReference type="Proteomes" id="UP000516404">
    <property type="component" value="Chromosome"/>
</dbReference>
<name>A0A7H2BCA6_9MICC</name>
<proteinExistence type="predicted"/>
<evidence type="ECO:0000256" key="1">
    <source>
        <dbReference type="SAM" id="Phobius"/>
    </source>
</evidence>
<keyword evidence="1" id="KW-1133">Transmembrane helix</keyword>
<evidence type="ECO:0000313" key="3">
    <source>
        <dbReference type="Proteomes" id="UP000516404"/>
    </source>
</evidence>
<dbReference type="KEGG" id="rter:IDM49_08645"/>
<gene>
    <name evidence="2" type="ORF">IDM49_08645</name>
</gene>
<dbReference type="GeneID" id="96624308"/>
<feature type="transmembrane region" description="Helical" evidence="1">
    <location>
        <begin position="47"/>
        <end position="67"/>
    </location>
</feature>
<dbReference type="RefSeq" id="WP_190724211.1">
    <property type="nucleotide sequence ID" value="NZ_CP061539.1"/>
</dbReference>
<evidence type="ECO:0008006" key="4">
    <source>
        <dbReference type="Google" id="ProtNLM"/>
    </source>
</evidence>
<organism evidence="2 3">
    <name type="scientific">Rothia terrae</name>
    <dbReference type="NCBI Taxonomy" id="396015"/>
    <lineage>
        <taxon>Bacteria</taxon>
        <taxon>Bacillati</taxon>
        <taxon>Actinomycetota</taxon>
        <taxon>Actinomycetes</taxon>
        <taxon>Micrococcales</taxon>
        <taxon>Micrococcaceae</taxon>
        <taxon>Rothia</taxon>
    </lineage>
</organism>
<protein>
    <recommendedName>
        <fullName evidence="4">PH domain-containing protein</fullName>
    </recommendedName>
</protein>
<keyword evidence="1" id="KW-0812">Transmembrane</keyword>
<dbReference type="EMBL" id="CP061539">
    <property type="protein sequence ID" value="QNV37302.1"/>
    <property type="molecule type" value="Genomic_DNA"/>
</dbReference>
<accession>A0A7H2BCA6</accession>
<feature type="transmembrane region" description="Helical" evidence="1">
    <location>
        <begin position="21"/>
        <end position="41"/>
    </location>
</feature>
<keyword evidence="1" id="KW-0472">Membrane</keyword>
<keyword evidence="3" id="KW-1185">Reference proteome</keyword>
<sequence length="153" mass="17057">MKLKTELVEHEKVLTATRMHPKALAGAGLYVLLAIVLASFASTVKPASLVLATVVFIAAAVALYKAAERWVHWLRRQYFLTNYRLILMDAGQMQASLPLDRIRGMNVQMHRLKGAGDIVVDALCTTHRVECVPVPQKFSRLTQSAQQKFLSRA</sequence>